<accession>A0ABR1QVN0</accession>
<dbReference type="InterPro" id="IPR035396">
    <property type="entry name" value="Bac_rhamnosid6H"/>
</dbReference>
<proteinExistence type="predicted"/>
<dbReference type="Pfam" id="PF17389">
    <property type="entry name" value="Bac_rhamnosid6H"/>
    <property type="match status" value="1"/>
</dbReference>
<sequence length="850" mass="94826">MAPKLLPLLFLATLGLTRTVGPNGIDYQHLPREPVFPGPWDRFVKAPANKSHITPARIWTVEGNVTTTSTSTGGYLSAGSSILIGEGGRITLEFEENISGRVCFQIDSVTDEPVLMLAYTESSFFVGERTDATNDDPWDLPLEFHPGKKTGKMCVGDDFLRGGFKYLTLYIDDIPVFESSMARTFRQLFATIAGVAQKVLLLGKDPILQLVGQGEKRPYSKPSIGISQVWVNCTSFPSQPNGRAYSGYFYSSSDLLNRIWYAGAYTLQLSTIDPKEGSALIHVNSFLTHHRSPPGSWYSNFTVSQGTAVTTDGAKRDRLVWPGDMYIAIPGIAVSTYDMLAVRNALDIVYWRQYSDGRLPYAGPPLSYHNEFSDTYHLHTLLGTYDYVMYSRDIDWLREKWPDYMRAFYVSSSKVDSRNLMHVTSPFDWNRHGMGGHNVEASAMLQVVLKRTIELSSFLAFDPLIELPDKDYLESLIERLDSGIEALYCNHTGLYSDNLQDRHCFGDDHCDPQDGNSWALIAGMAKTFPSQPYSISEGLRARWNKFGAPAVEFPNVMSPFSSSFELQAHCAAGNHDAAVELMLLMWGYLLEGPGFTNSTLAEGFRTDGYVHYPAYPIPSRNSHAHGWAAGPTSTLTTGILGIKLLKPGGDEWSIRPVLSSWLGWARGGFAVVSGEFEVMVSRVLFHRGGRLVGHGEVFVVRAPEGTRGSVGWGDEYEYEYEDEDEDDPWQVKIAGGPQSRAWVRMHHHPDTMTTSSSGGATTATTTYDEIDLRDAAAAVWLQKVERDERWFDQELFYRDGSLVYDHTFKEPVMQERAPGVVDEEALETGYVKAIPWMWGDGNYTDGEGDL</sequence>
<dbReference type="PANTHER" id="PTHR34987:SF6">
    <property type="entry name" value="ALPHA-L-RHAMNOSIDASE SIX-HAIRPIN GLYCOSIDASE DOMAIN-CONTAINING PROTEIN"/>
    <property type="match status" value="1"/>
</dbReference>
<dbReference type="PANTHER" id="PTHR34987">
    <property type="entry name" value="C, PUTATIVE (AFU_ORTHOLOGUE AFUA_3G02880)-RELATED"/>
    <property type="match status" value="1"/>
</dbReference>
<dbReference type="Gene3D" id="1.50.10.10">
    <property type="match status" value="1"/>
</dbReference>
<evidence type="ECO:0000313" key="3">
    <source>
        <dbReference type="EMBL" id="KAK7966703.1"/>
    </source>
</evidence>
<dbReference type="SUPFAM" id="SSF48208">
    <property type="entry name" value="Six-hairpin glycosidases"/>
    <property type="match status" value="1"/>
</dbReference>
<dbReference type="EMBL" id="JAQQWE010000001">
    <property type="protein sequence ID" value="KAK7966703.1"/>
    <property type="molecule type" value="Genomic_DNA"/>
</dbReference>
<feature type="signal peptide" evidence="1">
    <location>
        <begin position="1"/>
        <end position="19"/>
    </location>
</feature>
<feature type="domain" description="Alpha-L-rhamnosidase six-hairpin glycosidase" evidence="2">
    <location>
        <begin position="308"/>
        <end position="502"/>
    </location>
</feature>
<dbReference type="InterPro" id="IPR008928">
    <property type="entry name" value="6-hairpin_glycosidase_sf"/>
</dbReference>
<evidence type="ECO:0000259" key="2">
    <source>
        <dbReference type="Pfam" id="PF17389"/>
    </source>
</evidence>
<keyword evidence="1" id="KW-0732">Signal</keyword>
<protein>
    <recommendedName>
        <fullName evidence="2">Alpha-L-rhamnosidase six-hairpin glycosidase domain-containing protein</fullName>
    </recommendedName>
</protein>
<dbReference type="InterPro" id="IPR012341">
    <property type="entry name" value="6hp_glycosidase-like_sf"/>
</dbReference>
<organism evidence="3 4">
    <name type="scientific">Apiospora aurea</name>
    <dbReference type="NCBI Taxonomy" id="335848"/>
    <lineage>
        <taxon>Eukaryota</taxon>
        <taxon>Fungi</taxon>
        <taxon>Dikarya</taxon>
        <taxon>Ascomycota</taxon>
        <taxon>Pezizomycotina</taxon>
        <taxon>Sordariomycetes</taxon>
        <taxon>Xylariomycetidae</taxon>
        <taxon>Amphisphaeriales</taxon>
        <taxon>Apiosporaceae</taxon>
        <taxon>Apiospora</taxon>
    </lineage>
</organism>
<gene>
    <name evidence="3" type="ORF">PG986_000980</name>
</gene>
<dbReference type="Proteomes" id="UP001391051">
    <property type="component" value="Unassembled WGS sequence"/>
</dbReference>
<feature type="chain" id="PRO_5045672818" description="Alpha-L-rhamnosidase six-hairpin glycosidase domain-containing protein" evidence="1">
    <location>
        <begin position="20"/>
        <end position="850"/>
    </location>
</feature>
<name>A0ABR1QVN0_9PEZI</name>
<dbReference type="Gene3D" id="2.60.420.10">
    <property type="entry name" value="Maltose phosphorylase, domain 3"/>
    <property type="match status" value="1"/>
</dbReference>
<evidence type="ECO:0000256" key="1">
    <source>
        <dbReference type="SAM" id="SignalP"/>
    </source>
</evidence>
<keyword evidence="4" id="KW-1185">Reference proteome</keyword>
<comment type="caution">
    <text evidence="3">The sequence shown here is derived from an EMBL/GenBank/DDBJ whole genome shotgun (WGS) entry which is preliminary data.</text>
</comment>
<reference evidence="3 4" key="1">
    <citation type="submission" date="2023-01" db="EMBL/GenBank/DDBJ databases">
        <title>Analysis of 21 Apiospora genomes using comparative genomics revels a genus with tremendous synthesis potential of carbohydrate active enzymes and secondary metabolites.</title>
        <authorList>
            <person name="Sorensen T."/>
        </authorList>
    </citation>
    <scope>NUCLEOTIDE SEQUENCE [LARGE SCALE GENOMIC DNA]</scope>
    <source>
        <strain evidence="3 4">CBS 24483</strain>
    </source>
</reference>
<dbReference type="RefSeq" id="XP_066706095.1">
    <property type="nucleotide sequence ID" value="XM_066837202.1"/>
</dbReference>
<evidence type="ECO:0000313" key="4">
    <source>
        <dbReference type="Proteomes" id="UP001391051"/>
    </source>
</evidence>
<dbReference type="GeneID" id="92070264"/>